<dbReference type="Gene3D" id="1.10.238.10">
    <property type="entry name" value="EF-hand"/>
    <property type="match status" value="1"/>
</dbReference>
<dbReference type="CDD" id="cd00051">
    <property type="entry name" value="EFh"/>
    <property type="match status" value="1"/>
</dbReference>
<dbReference type="InterPro" id="IPR006600">
    <property type="entry name" value="HTH_CenpB_DNA-bd_dom"/>
</dbReference>
<keyword evidence="17" id="KW-0325">Glycoprotein</keyword>
<keyword evidence="28" id="KW-1185">Reference proteome</keyword>
<feature type="binding site" evidence="22">
    <location>
        <position position="568"/>
    </location>
    <ligand>
        <name>Ca(2+)</name>
        <dbReference type="ChEBI" id="CHEBI:29108"/>
        <label>2</label>
    </ligand>
</feature>
<evidence type="ECO:0000256" key="8">
    <source>
        <dbReference type="ARBA" id="ARBA00022673"/>
    </source>
</evidence>
<dbReference type="GO" id="GO:0031410">
    <property type="term" value="C:cytoplasmic vesicle"/>
    <property type="evidence" value="ECO:0007669"/>
    <property type="project" value="UniProtKB-SubCell"/>
</dbReference>
<evidence type="ECO:0000256" key="9">
    <source>
        <dbReference type="ARBA" id="ARBA00022692"/>
    </source>
</evidence>
<dbReference type="GO" id="GO:0005886">
    <property type="term" value="C:plasma membrane"/>
    <property type="evidence" value="ECO:0007669"/>
    <property type="project" value="UniProtKB-SubCell"/>
</dbReference>
<feature type="transmembrane region" description="Helical" evidence="24">
    <location>
        <begin position="306"/>
        <end position="324"/>
    </location>
</feature>
<evidence type="ECO:0000256" key="10">
    <source>
        <dbReference type="ARBA" id="ARBA00022837"/>
    </source>
</evidence>
<feature type="domain" description="EF-hand" evidence="25">
    <location>
        <begin position="555"/>
        <end position="586"/>
    </location>
</feature>
<dbReference type="EMBL" id="BMAU01021374">
    <property type="protein sequence ID" value="GFY26077.1"/>
    <property type="molecule type" value="Genomic_DNA"/>
</dbReference>
<keyword evidence="15 24" id="KW-0472">Membrane</keyword>
<evidence type="ECO:0000256" key="2">
    <source>
        <dbReference type="ARBA" id="ARBA00004138"/>
    </source>
</evidence>
<comment type="subcellular location">
    <subcellularLocation>
        <location evidence="4">Cell membrane</location>
        <topology evidence="4">Multi-pass membrane protein</topology>
    </subcellularLocation>
    <subcellularLocation>
        <location evidence="2">Cell projection</location>
        <location evidence="2">Cilium</location>
    </subcellularLocation>
    <subcellularLocation>
        <location evidence="3">Cytoplasmic vesicle</location>
    </subcellularLocation>
    <subcellularLocation>
        <location evidence="1">Nucleus</location>
    </subcellularLocation>
</comment>
<evidence type="ECO:0000256" key="23">
    <source>
        <dbReference type="PIRSR" id="PIRSR603915-2"/>
    </source>
</evidence>
<dbReference type="InterPro" id="IPR013122">
    <property type="entry name" value="PKD1_2_channel"/>
</dbReference>
<dbReference type="GO" id="GO:0005634">
    <property type="term" value="C:nucleus"/>
    <property type="evidence" value="ECO:0007669"/>
    <property type="project" value="UniProtKB-SubCell"/>
</dbReference>
<dbReference type="GO" id="GO:0005929">
    <property type="term" value="C:cilium"/>
    <property type="evidence" value="ECO:0007669"/>
    <property type="project" value="UniProtKB-SubCell"/>
</dbReference>
<dbReference type="InterPro" id="IPR046791">
    <property type="entry name" value="Polycystin_dom"/>
</dbReference>
<dbReference type="Proteomes" id="UP000887159">
    <property type="component" value="Unassembled WGS sequence"/>
</dbReference>
<keyword evidence="18" id="KW-0539">Nucleus</keyword>
<evidence type="ECO:0000256" key="7">
    <source>
        <dbReference type="ARBA" id="ARBA00022475"/>
    </source>
</evidence>
<evidence type="ECO:0000256" key="18">
    <source>
        <dbReference type="ARBA" id="ARBA00023242"/>
    </source>
</evidence>
<dbReference type="AlphaFoldDB" id="A0A8X6W0M2"/>
<evidence type="ECO:0000313" key="28">
    <source>
        <dbReference type="Proteomes" id="UP000887159"/>
    </source>
</evidence>
<evidence type="ECO:0000259" key="26">
    <source>
        <dbReference type="PROSITE" id="PS51253"/>
    </source>
</evidence>
<dbReference type="Pfam" id="PF04218">
    <property type="entry name" value="CENP-B_N"/>
    <property type="match status" value="1"/>
</dbReference>
<keyword evidence="12" id="KW-0175">Coiled coil</keyword>
<keyword evidence="10 22" id="KW-0106">Calcium</keyword>
<keyword evidence="7" id="KW-1003">Cell membrane</keyword>
<dbReference type="PROSITE" id="PS51253">
    <property type="entry name" value="HTH_CENPB"/>
    <property type="match status" value="1"/>
</dbReference>
<feature type="binding site" evidence="22">
    <location>
        <position position="564"/>
    </location>
    <ligand>
        <name>Ca(2+)</name>
        <dbReference type="ChEBI" id="CHEBI:29108"/>
        <label>2</label>
    </ligand>
</feature>
<evidence type="ECO:0000256" key="17">
    <source>
        <dbReference type="ARBA" id="ARBA00023180"/>
    </source>
</evidence>
<evidence type="ECO:0000256" key="11">
    <source>
        <dbReference type="ARBA" id="ARBA00022989"/>
    </source>
</evidence>
<keyword evidence="20 22" id="KW-0407">Ion channel</keyword>
<dbReference type="Pfam" id="PF03221">
    <property type="entry name" value="HTH_Tnp_Tc5"/>
    <property type="match status" value="1"/>
</dbReference>
<evidence type="ECO:0000256" key="4">
    <source>
        <dbReference type="ARBA" id="ARBA00004651"/>
    </source>
</evidence>
<dbReference type="Gene3D" id="1.10.287.70">
    <property type="match status" value="1"/>
</dbReference>
<feature type="binding site" evidence="22">
    <location>
        <position position="575"/>
    </location>
    <ligand>
        <name>Ca(2+)</name>
        <dbReference type="ChEBI" id="CHEBI:29108"/>
        <label>2</label>
    </ligand>
</feature>
<evidence type="ECO:0000256" key="14">
    <source>
        <dbReference type="ARBA" id="ARBA00023125"/>
    </source>
</evidence>
<keyword evidence="9 24" id="KW-0812">Transmembrane</keyword>
<evidence type="ECO:0000256" key="13">
    <source>
        <dbReference type="ARBA" id="ARBA00023065"/>
    </source>
</evidence>
<evidence type="ECO:0000256" key="19">
    <source>
        <dbReference type="ARBA" id="ARBA00023273"/>
    </source>
</evidence>
<dbReference type="PRINTS" id="PR01433">
    <property type="entry name" value="POLYCYSTIN2"/>
</dbReference>
<dbReference type="InterPro" id="IPR011992">
    <property type="entry name" value="EF-hand-dom_pair"/>
</dbReference>
<evidence type="ECO:0000256" key="21">
    <source>
        <dbReference type="ARBA" id="ARBA00023329"/>
    </source>
</evidence>
<evidence type="ECO:0000256" key="5">
    <source>
        <dbReference type="ARBA" id="ARBA00007200"/>
    </source>
</evidence>
<evidence type="ECO:0000256" key="3">
    <source>
        <dbReference type="ARBA" id="ARBA00004541"/>
    </source>
</evidence>
<feature type="transmembrane region" description="Helical" evidence="24">
    <location>
        <begin position="356"/>
        <end position="375"/>
    </location>
</feature>
<keyword evidence="6" id="KW-0813">Transport</keyword>
<evidence type="ECO:0000256" key="20">
    <source>
        <dbReference type="ARBA" id="ARBA00023303"/>
    </source>
</evidence>
<evidence type="ECO:0000256" key="16">
    <source>
        <dbReference type="ARBA" id="ARBA00023157"/>
    </source>
</evidence>
<evidence type="ECO:0000256" key="15">
    <source>
        <dbReference type="ARBA" id="ARBA00023136"/>
    </source>
</evidence>
<dbReference type="Pfam" id="PF08016">
    <property type="entry name" value="PKD_channel"/>
    <property type="match status" value="1"/>
</dbReference>
<proteinExistence type="inferred from homology"/>
<feature type="transmembrane region" description="Helical" evidence="24">
    <location>
        <begin position="395"/>
        <end position="415"/>
    </location>
</feature>
<dbReference type="InterPro" id="IPR003915">
    <property type="entry name" value="PKD_2"/>
</dbReference>
<evidence type="ECO:0000256" key="1">
    <source>
        <dbReference type="ARBA" id="ARBA00004123"/>
    </source>
</evidence>
<dbReference type="Gene3D" id="1.10.10.60">
    <property type="entry name" value="Homeodomain-like"/>
    <property type="match status" value="2"/>
</dbReference>
<keyword evidence="14" id="KW-0238">DNA-binding</keyword>
<keyword evidence="13 22" id="KW-0406">Ion transport</keyword>
<feature type="transmembrane region" description="Helical" evidence="24">
    <location>
        <begin position="20"/>
        <end position="38"/>
    </location>
</feature>
<evidence type="ECO:0000256" key="6">
    <source>
        <dbReference type="ARBA" id="ARBA00022448"/>
    </source>
</evidence>
<dbReference type="Gene3D" id="1.20.5.340">
    <property type="match status" value="1"/>
</dbReference>
<feature type="transmembrane region" description="Helical" evidence="24">
    <location>
        <begin position="268"/>
        <end position="286"/>
    </location>
</feature>
<dbReference type="PROSITE" id="PS00018">
    <property type="entry name" value="EF_HAND_1"/>
    <property type="match status" value="1"/>
</dbReference>
<dbReference type="InterPro" id="IPR018247">
    <property type="entry name" value="EF_Hand_1_Ca_BS"/>
</dbReference>
<protein>
    <submittedName>
        <fullName evidence="27">Polycystin-2</fullName>
    </submittedName>
</protein>
<keyword evidence="8 22" id="KW-0107">Calcium channel</keyword>
<dbReference type="SUPFAM" id="SSF46689">
    <property type="entry name" value="Homeodomain-like"/>
    <property type="match status" value="2"/>
</dbReference>
<dbReference type="GO" id="GO:0003677">
    <property type="term" value="F:DNA binding"/>
    <property type="evidence" value="ECO:0007669"/>
    <property type="project" value="UniProtKB-KW"/>
</dbReference>
<dbReference type="InterPro" id="IPR051223">
    <property type="entry name" value="Polycystin"/>
</dbReference>
<keyword evidence="22" id="KW-0109">Calcium transport</keyword>
<keyword evidence="22" id="KW-0479">Metal-binding</keyword>
<comment type="similarity">
    <text evidence="5">Belongs to the polycystin family.</text>
</comment>
<dbReference type="SMART" id="SM00674">
    <property type="entry name" value="CENPB"/>
    <property type="match status" value="1"/>
</dbReference>
<dbReference type="PROSITE" id="PS50222">
    <property type="entry name" value="EF_HAND_2"/>
    <property type="match status" value="2"/>
</dbReference>
<dbReference type="FunFam" id="1.10.287.70:FF:000055">
    <property type="entry name" value="Polycystic kidney disease 2-like 1"/>
    <property type="match status" value="1"/>
</dbReference>
<feature type="disulfide bond" evidence="23">
    <location>
        <begin position="128"/>
        <end position="141"/>
    </location>
</feature>
<keyword evidence="21" id="KW-0968">Cytoplasmic vesicle</keyword>
<gene>
    <name evidence="27" type="primary">PKD2</name>
    <name evidence="27" type="ORF">TNCV_353951</name>
</gene>
<keyword evidence="11 24" id="KW-1133">Transmembrane helix</keyword>
<dbReference type="GO" id="GO:0005509">
    <property type="term" value="F:calcium ion binding"/>
    <property type="evidence" value="ECO:0007669"/>
    <property type="project" value="InterPro"/>
</dbReference>
<dbReference type="SUPFAM" id="SSF81324">
    <property type="entry name" value="Voltage-gated potassium channels"/>
    <property type="match status" value="1"/>
</dbReference>
<keyword evidence="16" id="KW-1015">Disulfide bond</keyword>
<evidence type="ECO:0000256" key="24">
    <source>
        <dbReference type="SAM" id="Phobius"/>
    </source>
</evidence>
<evidence type="ECO:0000259" key="25">
    <source>
        <dbReference type="PROSITE" id="PS50222"/>
    </source>
</evidence>
<dbReference type="SUPFAM" id="SSF47473">
    <property type="entry name" value="EF-hand"/>
    <property type="match status" value="1"/>
</dbReference>
<evidence type="ECO:0000256" key="22">
    <source>
        <dbReference type="PIRSR" id="PIRSR603915-1"/>
    </source>
</evidence>
<dbReference type="InterPro" id="IPR007889">
    <property type="entry name" value="HTH_Psq"/>
</dbReference>
<dbReference type="GO" id="GO:0005262">
    <property type="term" value="F:calcium channel activity"/>
    <property type="evidence" value="ECO:0007669"/>
    <property type="project" value="UniProtKB-KW"/>
</dbReference>
<comment type="caution">
    <text evidence="27">The sequence shown here is derived from an EMBL/GenBank/DDBJ whole genome shotgun (WGS) entry which is preliminary data.</text>
</comment>
<dbReference type="PANTHER" id="PTHR10877">
    <property type="entry name" value="POLYCYSTIN FAMILY MEMBER"/>
    <property type="match status" value="1"/>
</dbReference>
<feature type="binding site" evidence="22">
    <location>
        <position position="570"/>
    </location>
    <ligand>
        <name>Ca(2+)</name>
        <dbReference type="ChEBI" id="CHEBI:29108"/>
        <label>2</label>
    </ligand>
</feature>
<dbReference type="PANTHER" id="PTHR10877:SF183">
    <property type="entry name" value="AT14535P-RELATED"/>
    <property type="match status" value="1"/>
</dbReference>
<accession>A0A8X6W0M2</accession>
<feature type="domain" description="HTH CENPB-type" evidence="26">
    <location>
        <begin position="743"/>
        <end position="825"/>
    </location>
</feature>
<feature type="transmembrane region" description="Helical" evidence="24">
    <location>
        <begin position="427"/>
        <end position="445"/>
    </location>
</feature>
<sequence>MAGNAETDREWYVKTTIKELVIYLVFLTILCILTFGMMSPNMYYLTKVISELFLESPYEDTRNNVKGSTQIIDYWRFEQYVLHDCLFWEKWYDNDGTPTLQEDRNVLYENRLLGSPRMRMLRVRNDSCVVHDDFKSSISECYDVYSPQVEDKRPFGVMNGTAWTYFSERELGGSSHWGLLATYSGAGSYADLGTSQAESKAVMAYLKENLWISRATRAVFLDFTVYNANLNLFCIAKIVFEFPATGGMIPSWSFRTVKLLRYVTTSDYFIFICEIIFTVFVVYYLIEEILEIKRNKCKYFKDFFNIQDILVLVVSIMCIGFSVYRNMVMEGLLEDLLSRPDNYPNFEFLGYWQTQFNNLVALTVFLAWIKIFKYISFNKTMTQLSSTLSRCSKDVAGFGIMFFIVFFAFAQLGYLLFGTVVRDFSTFAKAVFTLLRLILGDFNFYELEAANRILGPIYFLSYVFFVFFVLMNMFLAIINDTYAEVKAEIASQKNEFEIADYFKKGFNNMMGKLGKRNQLLDLQNALKLADSNGDNKLTFEEVRQKLRQQNFTDMEIEMLFAKYDINNDRELDADETKMMLADLDNQRLEIERQVHKPESNESSNTVTSVTMASLVSQQDFNGLSERVDKMENSIGNIVSKIDAVLNKMAAMDRAKTKRRENMNKILNTISEVLFGPMEKKKHKRQSISLETKIAILDRLGKGEGSTAIGKHFNLGESTVRAIKKNEATIRKSVILGTKLSTKFASYTRDVLLERTERAIAIWIEEQVQRRIPLSGYLIQEKALQFYKSMKQSEPSTSPSQPGKEFSASKGWLTGSLKRNALYIIKVTGESATADEGAAKIFPEELAKIIEDGDYSAEQVFNADETRLYWKKLPNRTYITKDEKTASGHKASKDRVTLLLCSNASGDRMLKPLLIN</sequence>
<dbReference type="SMART" id="SM00054">
    <property type="entry name" value="EFh"/>
    <property type="match status" value="2"/>
</dbReference>
<dbReference type="InterPro" id="IPR002048">
    <property type="entry name" value="EF_hand_dom"/>
</dbReference>
<evidence type="ECO:0000313" key="27">
    <source>
        <dbReference type="EMBL" id="GFY26077.1"/>
    </source>
</evidence>
<dbReference type="GO" id="GO:0050982">
    <property type="term" value="P:detection of mechanical stimulus"/>
    <property type="evidence" value="ECO:0007669"/>
    <property type="project" value="TreeGrafter"/>
</dbReference>
<dbReference type="Pfam" id="PF20519">
    <property type="entry name" value="Polycystin_dom"/>
    <property type="match status" value="1"/>
</dbReference>
<feature type="domain" description="EF-hand" evidence="25">
    <location>
        <begin position="517"/>
        <end position="552"/>
    </location>
</feature>
<dbReference type="Pfam" id="PF13499">
    <property type="entry name" value="EF-hand_7"/>
    <property type="match status" value="1"/>
</dbReference>
<reference evidence="27" key="1">
    <citation type="submission" date="2020-08" db="EMBL/GenBank/DDBJ databases">
        <title>Multicomponent nature underlies the extraordinary mechanical properties of spider dragline silk.</title>
        <authorList>
            <person name="Kono N."/>
            <person name="Nakamura H."/>
            <person name="Mori M."/>
            <person name="Yoshida Y."/>
            <person name="Ohtoshi R."/>
            <person name="Malay A.D."/>
            <person name="Moran D.A.P."/>
            <person name="Tomita M."/>
            <person name="Numata K."/>
            <person name="Arakawa K."/>
        </authorList>
    </citation>
    <scope>NUCLEOTIDE SEQUENCE</scope>
</reference>
<dbReference type="InterPro" id="IPR009057">
    <property type="entry name" value="Homeodomain-like_sf"/>
</dbReference>
<keyword evidence="19" id="KW-0966">Cell projection</keyword>
<feature type="transmembrane region" description="Helical" evidence="24">
    <location>
        <begin position="457"/>
        <end position="478"/>
    </location>
</feature>
<evidence type="ECO:0000256" key="12">
    <source>
        <dbReference type="ARBA" id="ARBA00023054"/>
    </source>
</evidence>
<name>A0A8X6W0M2_TRICX</name>
<organism evidence="27 28">
    <name type="scientific">Trichonephila clavipes</name>
    <name type="common">Golden silk orbweaver</name>
    <name type="synonym">Nephila clavipes</name>
    <dbReference type="NCBI Taxonomy" id="2585209"/>
    <lineage>
        <taxon>Eukaryota</taxon>
        <taxon>Metazoa</taxon>
        <taxon>Ecdysozoa</taxon>
        <taxon>Arthropoda</taxon>
        <taxon>Chelicerata</taxon>
        <taxon>Arachnida</taxon>
        <taxon>Araneae</taxon>
        <taxon>Araneomorphae</taxon>
        <taxon>Entelegynae</taxon>
        <taxon>Araneoidea</taxon>
        <taxon>Nephilidae</taxon>
        <taxon>Trichonephila</taxon>
    </lineage>
</organism>